<evidence type="ECO:0000256" key="1">
    <source>
        <dbReference type="SAM" id="Phobius"/>
    </source>
</evidence>
<keyword evidence="1" id="KW-0812">Transmembrane</keyword>
<keyword evidence="1" id="KW-1133">Transmembrane helix</keyword>
<evidence type="ECO:0000313" key="2">
    <source>
        <dbReference type="EMBL" id="ADU13841.1"/>
    </source>
</evidence>
<organism evidence="2 3">
    <name type="scientific">Asticcacaulis excentricus (strain ATCC 15261 / DSM 4724 / KCTC 12464 / NCIMB 9791 / VKM B-1370 / CB 48)</name>
    <dbReference type="NCBI Taxonomy" id="573065"/>
    <lineage>
        <taxon>Bacteria</taxon>
        <taxon>Pseudomonadati</taxon>
        <taxon>Pseudomonadota</taxon>
        <taxon>Alphaproteobacteria</taxon>
        <taxon>Caulobacterales</taxon>
        <taxon>Caulobacteraceae</taxon>
        <taxon>Asticcacaulis</taxon>
    </lineage>
</organism>
<reference evidence="3" key="1">
    <citation type="submission" date="2010-12" db="EMBL/GenBank/DDBJ databases">
        <title>Complete sequence of chromosome 1 of Asticcacaulis excentricus CB 48.</title>
        <authorList>
            <consortium name="US DOE Joint Genome Institute"/>
            <person name="Lucas S."/>
            <person name="Copeland A."/>
            <person name="Lapidus A."/>
            <person name="Cheng J.-F."/>
            <person name="Bruce D."/>
            <person name="Goodwin L."/>
            <person name="Pitluck S."/>
            <person name="Teshima H."/>
            <person name="Davenport K."/>
            <person name="Detter J.C."/>
            <person name="Han C."/>
            <person name="Tapia R."/>
            <person name="Land M."/>
            <person name="Hauser L."/>
            <person name="Jeffries C."/>
            <person name="Kyrpides N."/>
            <person name="Ivanova N."/>
            <person name="Ovchinnikova G."/>
            <person name="Brun Y.V."/>
            <person name="Woyke T."/>
        </authorList>
    </citation>
    <scope>NUCLEOTIDE SEQUENCE [LARGE SCALE GENOMIC DNA]</scope>
    <source>
        <strain evidence="3">ATCC 15261 / DSM 4724 / KCTC 12464 / NCIMB 9791 / VKM B-1370 / CB 48</strain>
    </source>
</reference>
<dbReference type="STRING" id="573065.Astex_2183"/>
<dbReference type="RefSeq" id="WP_013479669.1">
    <property type="nucleotide sequence ID" value="NC_014816.1"/>
</dbReference>
<dbReference type="Proteomes" id="UP000001492">
    <property type="component" value="Chromosome 1"/>
</dbReference>
<evidence type="ECO:0000313" key="3">
    <source>
        <dbReference type="Proteomes" id="UP000001492"/>
    </source>
</evidence>
<feature type="transmembrane region" description="Helical" evidence="1">
    <location>
        <begin position="61"/>
        <end position="83"/>
    </location>
</feature>
<proteinExistence type="predicted"/>
<accession>E8RM90</accession>
<name>E8RM90_ASTEC</name>
<sequence length="84" mass="9242">MASLKAKKTTEFEAQPEAIAVHLRAADMMTDSPVMSPALRLQDQLRAALGEDEQPVERYPLVWSAAGVFAFCSAFWALVVYLAL</sequence>
<protein>
    <recommendedName>
        <fullName evidence="4">Transmembrane protein</fullName>
    </recommendedName>
</protein>
<keyword evidence="3" id="KW-1185">Reference proteome</keyword>
<evidence type="ECO:0008006" key="4">
    <source>
        <dbReference type="Google" id="ProtNLM"/>
    </source>
</evidence>
<dbReference type="HOGENOM" id="CLU_2520472_0_0_5"/>
<gene>
    <name evidence="2" type="ordered locus">Astex_2183</name>
</gene>
<dbReference type="EMBL" id="CP002395">
    <property type="protein sequence ID" value="ADU13841.1"/>
    <property type="molecule type" value="Genomic_DNA"/>
</dbReference>
<keyword evidence="1" id="KW-0472">Membrane</keyword>
<dbReference type="KEGG" id="aex:Astex_2183"/>
<dbReference type="AlphaFoldDB" id="E8RM90"/>